<dbReference type="InterPro" id="IPR011773">
    <property type="entry name" value="DNA-dir_RpoA"/>
</dbReference>
<dbReference type="InterPro" id="IPR011263">
    <property type="entry name" value="DNA-dir_RNA_pol_RpoA/D/Rpb3"/>
</dbReference>
<dbReference type="Gene3D" id="3.30.1360.10">
    <property type="entry name" value="RNA polymerase, RBP11-like subunit"/>
    <property type="match status" value="1"/>
</dbReference>
<evidence type="ECO:0000259" key="10">
    <source>
        <dbReference type="SMART" id="SM00662"/>
    </source>
</evidence>
<keyword evidence="11" id="KW-0934">Plastid</keyword>
<gene>
    <name evidence="9 11" type="primary">rpoA</name>
</gene>
<feature type="region of interest" description="Alpha N-terminal domain (alpha-NTD)" evidence="9">
    <location>
        <begin position="1"/>
        <end position="240"/>
    </location>
</feature>
<sequence length="343" mass="39810">MSKQKQRKSSQRLEWQSIYSRVDSKRFYYERFMLFPLRKGQADTIGSTLRRALLGEIEATCITRAHFLNGNVKHEYSTIGGIQESVHEILMNLKEIVLKSNLYGTCDAFLSLSGKGPQNITAQNINTPSDVEIVDKTQHIATLTESIDLDIRLEIEKNCGYRIESPTNNFPNGSYAIDAVFKPVLNVNYNIFPYGSENEKNEKDEILCLEISTNGSLTPKEALYEASWKLIDLFIPFLHTEEENIYLDHNQHKVTLPLFNFYERFAEYREFEIKSPYPCCYIDQLELPPRIYNCLVRTNLYSVWNLLNATHEDFMKIEDLGIEDIKQIAHSLEKYIIDQDSVF</sequence>
<dbReference type="EMBL" id="KU833271">
    <property type="protein sequence ID" value="ANP95936.1"/>
    <property type="molecule type" value="Genomic_DNA"/>
</dbReference>
<dbReference type="FunFam" id="2.170.120.12:FF:000001">
    <property type="entry name" value="DNA-directed RNA polymerase subunit alpha"/>
    <property type="match status" value="1"/>
</dbReference>
<keyword evidence="5 9" id="KW-0808">Transferase</keyword>
<protein>
    <recommendedName>
        <fullName evidence="9">DNA-directed RNA polymerase subunit alpha</fullName>
        <shortName evidence="9">RNAP subunit alpha</shortName>
        <ecNumber evidence="9">2.7.7.6</ecNumber>
    </recommendedName>
    <alternativeName>
        <fullName evidence="9">RNA polymerase subunit alpha</fullName>
    </alternativeName>
    <alternativeName>
        <fullName evidence="9">Transcriptase subunit alpha</fullName>
    </alternativeName>
</protein>
<dbReference type="EC" id="2.7.7.6" evidence="9"/>
<evidence type="ECO:0000256" key="9">
    <source>
        <dbReference type="HAMAP-Rule" id="MF_00059"/>
    </source>
</evidence>
<organism evidence="11">
    <name type="scientific">Pyrola rotundifolia</name>
    <dbReference type="NCBI Taxonomy" id="13651"/>
    <lineage>
        <taxon>Eukaryota</taxon>
        <taxon>Viridiplantae</taxon>
        <taxon>Streptophyta</taxon>
        <taxon>Embryophyta</taxon>
        <taxon>Tracheophyta</taxon>
        <taxon>Spermatophyta</taxon>
        <taxon>Magnoliopsida</taxon>
        <taxon>eudicotyledons</taxon>
        <taxon>Gunneridae</taxon>
        <taxon>Pentapetalae</taxon>
        <taxon>asterids</taxon>
        <taxon>Ericales</taxon>
        <taxon>Ericaceae</taxon>
        <taxon>Pyroloideae</taxon>
        <taxon>Pyroleae</taxon>
        <taxon>Pyrola</taxon>
    </lineage>
</organism>
<dbReference type="Pfam" id="PF01000">
    <property type="entry name" value="RNA_pol_A_bac"/>
    <property type="match status" value="1"/>
</dbReference>
<dbReference type="Pfam" id="PF03118">
    <property type="entry name" value="RNA_pol_A_CTD"/>
    <property type="match status" value="1"/>
</dbReference>
<evidence type="ECO:0000256" key="3">
    <source>
        <dbReference type="ARBA" id="ARBA00007123"/>
    </source>
</evidence>
<dbReference type="CDD" id="cd06928">
    <property type="entry name" value="RNAP_alpha_NTD"/>
    <property type="match status" value="1"/>
</dbReference>
<comment type="subunit">
    <text evidence="9">Homodimer. The RNAP catalytic core consists of 2 alpha, 1 beta, 1 beta' and 1 omega subunit. When a sigma factor is associated with the core the holoenzyme is formed, which can initiate transcription.</text>
</comment>
<dbReference type="SMART" id="SM00662">
    <property type="entry name" value="RPOLD"/>
    <property type="match status" value="1"/>
</dbReference>
<keyword evidence="7 9" id="KW-0804">Transcription</keyword>
<comment type="subcellular location">
    <subcellularLocation>
        <location evidence="2">Plastid</location>
    </subcellularLocation>
</comment>
<comment type="catalytic activity">
    <reaction evidence="8 9">
        <text>RNA(n) + a ribonucleoside 5'-triphosphate = RNA(n+1) + diphosphate</text>
        <dbReference type="Rhea" id="RHEA:21248"/>
        <dbReference type="Rhea" id="RHEA-COMP:14527"/>
        <dbReference type="Rhea" id="RHEA-COMP:17342"/>
        <dbReference type="ChEBI" id="CHEBI:33019"/>
        <dbReference type="ChEBI" id="CHEBI:61557"/>
        <dbReference type="ChEBI" id="CHEBI:140395"/>
        <dbReference type="EC" id="2.7.7.6"/>
    </reaction>
</comment>
<comment type="function">
    <text evidence="1 9">DNA-dependent RNA polymerase catalyzes the transcription of DNA into RNA using the four ribonucleoside triphosphates as substrates.</text>
</comment>
<evidence type="ECO:0000256" key="8">
    <source>
        <dbReference type="ARBA" id="ARBA00048552"/>
    </source>
</evidence>
<comment type="similarity">
    <text evidence="3 9">Belongs to the RNA polymerase alpha chain family.</text>
</comment>
<dbReference type="HAMAP" id="MF_00059">
    <property type="entry name" value="RNApol_bact_RpoA"/>
    <property type="match status" value="1"/>
</dbReference>
<keyword evidence="4 9" id="KW-0240">DNA-directed RNA polymerase</keyword>
<dbReference type="GO" id="GO:0003677">
    <property type="term" value="F:DNA binding"/>
    <property type="evidence" value="ECO:0007669"/>
    <property type="project" value="UniProtKB-UniRule"/>
</dbReference>
<dbReference type="InterPro" id="IPR011260">
    <property type="entry name" value="RNAP_asu_C"/>
</dbReference>
<dbReference type="SUPFAM" id="SSF55257">
    <property type="entry name" value="RBP11-like subunits of RNA polymerase"/>
    <property type="match status" value="1"/>
</dbReference>
<dbReference type="NCBIfam" id="TIGR02027">
    <property type="entry name" value="rpoA"/>
    <property type="match status" value="1"/>
</dbReference>
<evidence type="ECO:0000256" key="6">
    <source>
        <dbReference type="ARBA" id="ARBA00022695"/>
    </source>
</evidence>
<dbReference type="GO" id="GO:0006351">
    <property type="term" value="P:DNA-templated transcription"/>
    <property type="evidence" value="ECO:0007669"/>
    <property type="project" value="UniProtKB-UniRule"/>
</dbReference>
<accession>A0A1B1CZM5</accession>
<dbReference type="GO" id="GO:0003899">
    <property type="term" value="F:DNA-directed RNA polymerase activity"/>
    <property type="evidence" value="ECO:0007669"/>
    <property type="project" value="UniProtKB-UniRule"/>
</dbReference>
<dbReference type="SUPFAM" id="SSF47789">
    <property type="entry name" value="C-terminal domain of RNA polymerase alpha subunit"/>
    <property type="match status" value="1"/>
</dbReference>
<evidence type="ECO:0000256" key="2">
    <source>
        <dbReference type="ARBA" id="ARBA00004474"/>
    </source>
</evidence>
<dbReference type="GO" id="GO:0046983">
    <property type="term" value="F:protein dimerization activity"/>
    <property type="evidence" value="ECO:0007669"/>
    <property type="project" value="InterPro"/>
</dbReference>
<dbReference type="GO" id="GO:0009536">
    <property type="term" value="C:plastid"/>
    <property type="evidence" value="ECO:0007669"/>
    <property type="project" value="UniProtKB-SubCell"/>
</dbReference>
<dbReference type="AlphaFoldDB" id="A0A1B1CZM5"/>
<dbReference type="InterPro" id="IPR036603">
    <property type="entry name" value="RBP11-like"/>
</dbReference>
<evidence type="ECO:0000256" key="1">
    <source>
        <dbReference type="ARBA" id="ARBA00004026"/>
    </source>
</evidence>
<dbReference type="InterPro" id="IPR036643">
    <property type="entry name" value="RNApol_insert_sf"/>
</dbReference>
<dbReference type="Pfam" id="PF01193">
    <property type="entry name" value="RNA_pol_L"/>
    <property type="match status" value="1"/>
</dbReference>
<feature type="region of interest" description="Alpha C-terminal domain (alpha-CTD)" evidence="9">
    <location>
        <begin position="274"/>
        <end position="343"/>
    </location>
</feature>
<proteinExistence type="inferred from homology"/>
<comment type="domain">
    <text evidence="9">The N-terminal domain is essential for RNAP assembly and basal transcription, whereas the C-terminal domain is involved in interaction with transcriptional regulators and with upstream promoter elements.</text>
</comment>
<evidence type="ECO:0000256" key="5">
    <source>
        <dbReference type="ARBA" id="ARBA00022679"/>
    </source>
</evidence>
<reference evidence="11" key="1">
    <citation type="journal article" date="2016" name="Sci. Rep.">
        <title>Comparative analysis of plastid genomes of non-photosynthetic Ericaceae and their photosynthetic relatives.</title>
        <authorList>
            <person name="Logacheva M.D."/>
            <person name="Schelkunov M.I."/>
            <person name="Shtratnikova V.Y."/>
            <person name="Matveeva M.V."/>
            <person name="Penin A.A."/>
        </authorList>
    </citation>
    <scope>NUCLEOTIDE SEQUENCE</scope>
</reference>
<dbReference type="InterPro" id="IPR011262">
    <property type="entry name" value="DNA-dir_RNA_pol_insert"/>
</dbReference>
<dbReference type="SUPFAM" id="SSF56553">
    <property type="entry name" value="Insert subdomain of RNA polymerase alpha subunit"/>
    <property type="match status" value="1"/>
</dbReference>
<geneLocation type="plastid" evidence="11"/>
<dbReference type="Gene3D" id="2.170.120.12">
    <property type="entry name" value="DNA-directed RNA polymerase, insert domain"/>
    <property type="match status" value="1"/>
</dbReference>
<name>A0A1B1CZM5_9ERIC</name>
<dbReference type="GO" id="GO:0000428">
    <property type="term" value="C:DNA-directed RNA polymerase complex"/>
    <property type="evidence" value="ECO:0007669"/>
    <property type="project" value="UniProtKB-KW"/>
</dbReference>
<keyword evidence="6 9" id="KW-0548">Nucleotidyltransferase</keyword>
<evidence type="ECO:0000313" key="11">
    <source>
        <dbReference type="EMBL" id="ANP95936.1"/>
    </source>
</evidence>
<feature type="domain" description="DNA-directed RNA polymerase RpoA/D/Rpb3-type" evidence="10">
    <location>
        <begin position="29"/>
        <end position="240"/>
    </location>
</feature>
<evidence type="ECO:0000256" key="7">
    <source>
        <dbReference type="ARBA" id="ARBA00023163"/>
    </source>
</evidence>
<dbReference type="Gene3D" id="1.10.150.20">
    <property type="entry name" value="5' to 3' exonuclease, C-terminal subdomain"/>
    <property type="match status" value="1"/>
</dbReference>
<evidence type="ECO:0000256" key="4">
    <source>
        <dbReference type="ARBA" id="ARBA00022478"/>
    </source>
</evidence>